<dbReference type="AlphaFoldDB" id="A0A921RH27"/>
<reference evidence="2" key="2">
    <citation type="submission" date="2020-10" db="EMBL/GenBank/DDBJ databases">
        <authorList>
            <person name="Cooper E.A."/>
            <person name="Brenton Z.W."/>
            <person name="Flinn B.S."/>
            <person name="Jenkins J."/>
            <person name="Shu S."/>
            <person name="Flowers D."/>
            <person name="Luo F."/>
            <person name="Wang Y."/>
            <person name="Xia P."/>
            <person name="Barry K."/>
            <person name="Daum C."/>
            <person name="Lipzen A."/>
            <person name="Yoshinaga Y."/>
            <person name="Schmutz J."/>
            <person name="Saski C."/>
            <person name="Vermerris W."/>
            <person name="Kresovich S."/>
        </authorList>
    </citation>
    <scope>NUCLEOTIDE SEQUENCE</scope>
</reference>
<sequence length="222" mass="23705">MRPTSNGWDRRVLPLPFPFPFAALGVVRWRRSNCLCPLGDRPVGWRREAIIEACAAPAAAPFGPPAPATAIAAPSTRLDSGALRRGGGRAGTRQSAPLAHGAAGCQELGVPGCRRDRCASMVVVWWASDCVLSRPELLMPVRQIPTNIGGGRWRRGKSSRRGGSSGDARQGKARQRNATILSLFFASREVPGTYGAGPASRTYNSHKSERIAVGDLAKEDIP</sequence>
<evidence type="ECO:0000313" key="2">
    <source>
        <dbReference type="EMBL" id="KAG0540121.1"/>
    </source>
</evidence>
<protein>
    <submittedName>
        <fullName evidence="2">Uncharacterized protein</fullName>
    </submittedName>
</protein>
<dbReference type="EMBL" id="CM027682">
    <property type="protein sequence ID" value="KAG0540121.1"/>
    <property type="molecule type" value="Genomic_DNA"/>
</dbReference>
<proteinExistence type="predicted"/>
<organism evidence="2 3">
    <name type="scientific">Sorghum bicolor</name>
    <name type="common">Sorghum</name>
    <name type="synonym">Sorghum vulgare</name>
    <dbReference type="NCBI Taxonomy" id="4558"/>
    <lineage>
        <taxon>Eukaryota</taxon>
        <taxon>Viridiplantae</taxon>
        <taxon>Streptophyta</taxon>
        <taxon>Embryophyta</taxon>
        <taxon>Tracheophyta</taxon>
        <taxon>Spermatophyta</taxon>
        <taxon>Magnoliopsida</taxon>
        <taxon>Liliopsida</taxon>
        <taxon>Poales</taxon>
        <taxon>Poaceae</taxon>
        <taxon>PACMAD clade</taxon>
        <taxon>Panicoideae</taxon>
        <taxon>Andropogonodae</taxon>
        <taxon>Andropogoneae</taxon>
        <taxon>Sorghinae</taxon>
        <taxon>Sorghum</taxon>
    </lineage>
</organism>
<comment type="caution">
    <text evidence="2">The sequence shown here is derived from an EMBL/GenBank/DDBJ whole genome shotgun (WGS) entry which is preliminary data.</text>
</comment>
<name>A0A921RH27_SORBI</name>
<evidence type="ECO:0000313" key="3">
    <source>
        <dbReference type="Proteomes" id="UP000807115"/>
    </source>
</evidence>
<reference evidence="2" key="1">
    <citation type="journal article" date="2019" name="BMC Genomics">
        <title>A new reference genome for Sorghum bicolor reveals high levels of sequence similarity between sweet and grain genotypes: implications for the genetics of sugar metabolism.</title>
        <authorList>
            <person name="Cooper E.A."/>
            <person name="Brenton Z.W."/>
            <person name="Flinn B.S."/>
            <person name="Jenkins J."/>
            <person name="Shu S."/>
            <person name="Flowers D."/>
            <person name="Luo F."/>
            <person name="Wang Y."/>
            <person name="Xia P."/>
            <person name="Barry K."/>
            <person name="Daum C."/>
            <person name="Lipzen A."/>
            <person name="Yoshinaga Y."/>
            <person name="Schmutz J."/>
            <person name="Saski C."/>
            <person name="Vermerris W."/>
            <person name="Kresovich S."/>
        </authorList>
    </citation>
    <scope>NUCLEOTIDE SEQUENCE</scope>
</reference>
<accession>A0A921RH27</accession>
<dbReference type="Proteomes" id="UP000807115">
    <property type="component" value="Chromosome 3"/>
</dbReference>
<evidence type="ECO:0000256" key="1">
    <source>
        <dbReference type="SAM" id="MobiDB-lite"/>
    </source>
</evidence>
<feature type="region of interest" description="Disordered" evidence="1">
    <location>
        <begin position="148"/>
        <end position="174"/>
    </location>
</feature>
<gene>
    <name evidence="2" type="ORF">BDA96_03G381600</name>
</gene>